<dbReference type="Gene3D" id="1.10.10.10">
    <property type="entry name" value="Winged helix-like DNA-binding domain superfamily/Winged helix DNA-binding domain"/>
    <property type="match status" value="1"/>
</dbReference>
<feature type="domain" description="HTH lysR-type" evidence="5">
    <location>
        <begin position="1"/>
        <end position="58"/>
    </location>
</feature>
<comment type="similarity">
    <text evidence="1">Belongs to the LysR transcriptional regulatory family.</text>
</comment>
<dbReference type="Gene3D" id="3.40.190.10">
    <property type="entry name" value="Periplasmic binding protein-like II"/>
    <property type="match status" value="2"/>
</dbReference>
<accession>A0ABT3TZ35</accession>
<evidence type="ECO:0000313" key="7">
    <source>
        <dbReference type="Proteomes" id="UP001163064"/>
    </source>
</evidence>
<keyword evidence="3" id="KW-0238">DNA-binding</keyword>
<dbReference type="SUPFAM" id="SSF53850">
    <property type="entry name" value="Periplasmic binding protein-like II"/>
    <property type="match status" value="1"/>
</dbReference>
<dbReference type="InterPro" id="IPR036388">
    <property type="entry name" value="WH-like_DNA-bd_sf"/>
</dbReference>
<evidence type="ECO:0000256" key="1">
    <source>
        <dbReference type="ARBA" id="ARBA00009437"/>
    </source>
</evidence>
<dbReference type="Pfam" id="PF00126">
    <property type="entry name" value="HTH_1"/>
    <property type="match status" value="1"/>
</dbReference>
<reference evidence="6" key="1">
    <citation type="submission" date="2022-10" db="EMBL/GenBank/DDBJ databases">
        <title>Streptomyces beihaiensis sp. nov., a chitin degrading actinobacterium, isolated from shrimp pond soil.</title>
        <authorList>
            <person name="Xie J."/>
            <person name="Shen N."/>
        </authorList>
    </citation>
    <scope>NUCLEOTIDE SEQUENCE</scope>
    <source>
        <strain evidence="6">GXMU-J5</strain>
    </source>
</reference>
<gene>
    <name evidence="6" type="ORF">OFY01_21615</name>
</gene>
<dbReference type="InterPro" id="IPR036390">
    <property type="entry name" value="WH_DNA-bd_sf"/>
</dbReference>
<organism evidence="6 7">
    <name type="scientific">Streptomyces beihaiensis</name>
    <dbReference type="NCBI Taxonomy" id="2984495"/>
    <lineage>
        <taxon>Bacteria</taxon>
        <taxon>Bacillati</taxon>
        <taxon>Actinomycetota</taxon>
        <taxon>Actinomycetes</taxon>
        <taxon>Kitasatosporales</taxon>
        <taxon>Streptomycetaceae</taxon>
        <taxon>Streptomyces</taxon>
    </lineage>
</organism>
<dbReference type="InterPro" id="IPR005119">
    <property type="entry name" value="LysR_subst-bd"/>
</dbReference>
<protein>
    <submittedName>
        <fullName evidence="6">LysR family transcriptional regulator</fullName>
    </submittedName>
</protein>
<keyword evidence="7" id="KW-1185">Reference proteome</keyword>
<evidence type="ECO:0000256" key="2">
    <source>
        <dbReference type="ARBA" id="ARBA00023015"/>
    </source>
</evidence>
<dbReference type="PANTHER" id="PTHR30346:SF0">
    <property type="entry name" value="HCA OPERON TRANSCRIPTIONAL ACTIVATOR HCAR"/>
    <property type="match status" value="1"/>
</dbReference>
<sequence>MELHAVRTFVAVADEGQIQVAAAQLGISQQAASKRVAALERELGVRLFLRTPRGTRLTLDGEAFLPHARELLVAAERAADSVRAGRRPLRVDVLGTQLITNWALQEFHRARPDVPLDVAMFKDGRSAVDAVRDGVVDAAFWGRDVPDDRLPRGVRSSRAVDEALVLATGPAHPLADAGSVTPADLAGHRIWIPGIVPGAAWAAYYEELADRFGLDIDPSGPNFGGSHMLRTVSASATVATFLGTHTLLSAPAGVEVRRIPVRRPTPVYPHSLLWRDDHPHPGLAALREFLDGLRAREAPGGGDGKGKGDGWVWLPSWHRSS</sequence>
<evidence type="ECO:0000256" key="4">
    <source>
        <dbReference type="ARBA" id="ARBA00023163"/>
    </source>
</evidence>
<dbReference type="PANTHER" id="PTHR30346">
    <property type="entry name" value="TRANSCRIPTIONAL DUAL REGULATOR HCAR-RELATED"/>
    <property type="match status" value="1"/>
</dbReference>
<evidence type="ECO:0000256" key="3">
    <source>
        <dbReference type="ARBA" id="ARBA00023125"/>
    </source>
</evidence>
<keyword evidence="2" id="KW-0805">Transcription regulation</keyword>
<evidence type="ECO:0000313" key="6">
    <source>
        <dbReference type="EMBL" id="MCX3062314.1"/>
    </source>
</evidence>
<dbReference type="Proteomes" id="UP001163064">
    <property type="component" value="Unassembled WGS sequence"/>
</dbReference>
<comment type="caution">
    <text evidence="6">The sequence shown here is derived from an EMBL/GenBank/DDBJ whole genome shotgun (WGS) entry which is preliminary data.</text>
</comment>
<dbReference type="PRINTS" id="PR00039">
    <property type="entry name" value="HTHLYSR"/>
</dbReference>
<dbReference type="CDD" id="cd05466">
    <property type="entry name" value="PBP2_LTTR_substrate"/>
    <property type="match status" value="1"/>
</dbReference>
<dbReference type="Pfam" id="PF03466">
    <property type="entry name" value="LysR_substrate"/>
    <property type="match status" value="1"/>
</dbReference>
<dbReference type="PROSITE" id="PS50931">
    <property type="entry name" value="HTH_LYSR"/>
    <property type="match status" value="1"/>
</dbReference>
<evidence type="ECO:0000259" key="5">
    <source>
        <dbReference type="PROSITE" id="PS50931"/>
    </source>
</evidence>
<dbReference type="RefSeq" id="WP_266602440.1">
    <property type="nucleotide sequence ID" value="NZ_JAPHNL010000268.1"/>
</dbReference>
<keyword evidence="4" id="KW-0804">Transcription</keyword>
<dbReference type="EMBL" id="JAPHNL010000268">
    <property type="protein sequence ID" value="MCX3062314.1"/>
    <property type="molecule type" value="Genomic_DNA"/>
</dbReference>
<dbReference type="SUPFAM" id="SSF46785">
    <property type="entry name" value="Winged helix' DNA-binding domain"/>
    <property type="match status" value="1"/>
</dbReference>
<proteinExistence type="inferred from homology"/>
<dbReference type="InterPro" id="IPR000847">
    <property type="entry name" value="LysR_HTH_N"/>
</dbReference>
<name>A0ABT3TZ35_9ACTN</name>